<dbReference type="RefSeq" id="WP_068325757.1">
    <property type="nucleotide sequence ID" value="NZ_LVHF01000004.1"/>
</dbReference>
<feature type="transmembrane region" description="Helical" evidence="1">
    <location>
        <begin position="149"/>
        <end position="168"/>
    </location>
</feature>
<dbReference type="EMBL" id="LVHF01000004">
    <property type="protein sequence ID" value="OAN19875.1"/>
    <property type="molecule type" value="Genomic_DNA"/>
</dbReference>
<keyword evidence="1" id="KW-0472">Membrane</keyword>
<dbReference type="Proteomes" id="UP000078503">
    <property type="component" value="Unassembled WGS sequence"/>
</dbReference>
<feature type="transmembrane region" description="Helical" evidence="1">
    <location>
        <begin position="74"/>
        <end position="94"/>
    </location>
</feature>
<accession>A0A178KSH4</accession>
<feature type="transmembrane region" description="Helical" evidence="1">
    <location>
        <begin position="115"/>
        <end position="137"/>
    </location>
</feature>
<keyword evidence="1" id="KW-1133">Transmembrane helix</keyword>
<keyword evidence="1" id="KW-0812">Transmembrane</keyword>
<dbReference type="AlphaFoldDB" id="A0A178KSH4"/>
<evidence type="ECO:0000313" key="2">
    <source>
        <dbReference type="EMBL" id="OAN19875.1"/>
    </source>
</evidence>
<reference evidence="2 3" key="1">
    <citation type="submission" date="2016-03" db="EMBL/GenBank/DDBJ databases">
        <title>Photobacterium proteolyticum sp. nov. a protease producing bacterium isolated from ocean sediments of Laizhou Bay.</title>
        <authorList>
            <person name="Li Y."/>
        </authorList>
    </citation>
    <scope>NUCLEOTIDE SEQUENCE [LARGE SCALE GENOMIC DNA]</scope>
    <source>
        <strain evidence="2 3">R-40508</strain>
    </source>
</reference>
<sequence length="403" mass="45160">MLSFFEPYFMVAYSGAYSLLQNLQGLGILSIWYGPYIDLQGTIAPLAGLYFICLLLVILFNIISSFAFSRKFSFSVIAFWLLPGVFSLGGFKVFEPIIPEDYIIGSGHLGTSGGALINALVVFVFSWSLATLCLHSWRAGKKSKATFDHIWYVFGLSALAFFVSDTGTSRHHEQLTSSKGTLLEATNILTGQLRTVSGFCEDEVFATDFGALCVWSNSIKWYVNRISDSSFFYEQDEEKPTIEKLLSVSSSVTSDQVARDIERLNAYCTNDSKVKTCVEIPIHLNQDPALSKGTVSIYSKYIVPINALAPTIERYWTETVKLSRKVKESEMAPHKRWMFFMLLAFLVGIKVANSSRELFSTKDKSVYRSSAVTATKCICTYSKKLWCRLMYCIGKLPVHKDSA</sequence>
<keyword evidence="3" id="KW-1185">Reference proteome</keyword>
<proteinExistence type="predicted"/>
<gene>
    <name evidence="2" type="ORF">A3K86_00025</name>
</gene>
<organism evidence="2 3">
    <name type="scientific">Photobacterium jeanii</name>
    <dbReference type="NCBI Taxonomy" id="858640"/>
    <lineage>
        <taxon>Bacteria</taxon>
        <taxon>Pseudomonadati</taxon>
        <taxon>Pseudomonadota</taxon>
        <taxon>Gammaproteobacteria</taxon>
        <taxon>Vibrionales</taxon>
        <taxon>Vibrionaceae</taxon>
        <taxon>Photobacterium</taxon>
    </lineage>
</organism>
<name>A0A178KSH4_9GAMM</name>
<comment type="caution">
    <text evidence="2">The sequence shown here is derived from an EMBL/GenBank/DDBJ whole genome shotgun (WGS) entry which is preliminary data.</text>
</comment>
<feature type="transmembrane region" description="Helical" evidence="1">
    <location>
        <begin position="46"/>
        <end position="68"/>
    </location>
</feature>
<evidence type="ECO:0000256" key="1">
    <source>
        <dbReference type="SAM" id="Phobius"/>
    </source>
</evidence>
<protein>
    <submittedName>
        <fullName evidence="2">Uncharacterized protein</fullName>
    </submittedName>
</protein>
<evidence type="ECO:0000313" key="3">
    <source>
        <dbReference type="Proteomes" id="UP000078503"/>
    </source>
</evidence>